<dbReference type="Proteomes" id="UP000292957">
    <property type="component" value="Unassembled WGS sequence"/>
</dbReference>
<protein>
    <submittedName>
        <fullName evidence="2">Uncharacterized protein</fullName>
    </submittedName>
</protein>
<evidence type="ECO:0000313" key="2">
    <source>
        <dbReference type="EMBL" id="TBU33492.1"/>
    </source>
</evidence>
<name>A0A4Q9N2P8_9APHY</name>
<dbReference type="AlphaFoldDB" id="A0A4Q9N2P8"/>
<accession>A0A4Q9N2P8</accession>
<sequence>MKITISWWVRESNWAGSAVAIERNRIDDSIEHIPIPDRGAAAPATPDLQRLPHRSPCLPPLQATRRGPTRALSSPDGSTTSVGVVLDDCAVRNIVDAVSHARPGPRQAAFSTYAPPSDSDVTPWRLSTAIVSPVALPCEIPRGALIVVDIRRMFQPRSDRSESHSVKCAHRMIRGIEWGDGIPPHRPQAC</sequence>
<gene>
    <name evidence="2" type="ORF">BD311DRAFT_437630</name>
</gene>
<feature type="region of interest" description="Disordered" evidence="1">
    <location>
        <begin position="58"/>
        <end position="78"/>
    </location>
</feature>
<reference evidence="2" key="1">
    <citation type="submission" date="2019-01" db="EMBL/GenBank/DDBJ databases">
        <title>Draft genome sequences of three monokaryotic isolates of the white-rot basidiomycete fungus Dichomitus squalens.</title>
        <authorList>
            <consortium name="DOE Joint Genome Institute"/>
            <person name="Lopez S.C."/>
            <person name="Andreopoulos B."/>
            <person name="Pangilinan J."/>
            <person name="Lipzen A."/>
            <person name="Riley R."/>
            <person name="Ahrendt S."/>
            <person name="Ng V."/>
            <person name="Barry K."/>
            <person name="Daum C."/>
            <person name="Grigoriev I.V."/>
            <person name="Hilden K.S."/>
            <person name="Makela M.R."/>
            <person name="de Vries R.P."/>
        </authorList>
    </citation>
    <scope>NUCLEOTIDE SEQUENCE [LARGE SCALE GENOMIC DNA]</scope>
    <source>
        <strain evidence="2">OM18370.1</strain>
    </source>
</reference>
<organism evidence="2">
    <name type="scientific">Dichomitus squalens</name>
    <dbReference type="NCBI Taxonomy" id="114155"/>
    <lineage>
        <taxon>Eukaryota</taxon>
        <taxon>Fungi</taxon>
        <taxon>Dikarya</taxon>
        <taxon>Basidiomycota</taxon>
        <taxon>Agaricomycotina</taxon>
        <taxon>Agaricomycetes</taxon>
        <taxon>Polyporales</taxon>
        <taxon>Polyporaceae</taxon>
        <taxon>Dichomitus</taxon>
    </lineage>
</organism>
<proteinExistence type="predicted"/>
<evidence type="ECO:0000256" key="1">
    <source>
        <dbReference type="SAM" id="MobiDB-lite"/>
    </source>
</evidence>
<dbReference type="EMBL" id="ML143391">
    <property type="protein sequence ID" value="TBU33492.1"/>
    <property type="molecule type" value="Genomic_DNA"/>
</dbReference>